<dbReference type="Pfam" id="PF01676">
    <property type="entry name" value="Metalloenzyme"/>
    <property type="match status" value="1"/>
</dbReference>
<dbReference type="SUPFAM" id="SSF53649">
    <property type="entry name" value="Alkaline phosphatase-like"/>
    <property type="match status" value="1"/>
</dbReference>
<comment type="similarity">
    <text evidence="1">Belongs to the phosphopentomutase family.</text>
</comment>
<dbReference type="GO" id="GO:0000287">
    <property type="term" value="F:magnesium ion binding"/>
    <property type="evidence" value="ECO:0007669"/>
    <property type="project" value="InterPro"/>
</dbReference>
<accession>A0A1T4Y5U0</accession>
<dbReference type="Gene3D" id="3.30.70.1250">
    <property type="entry name" value="Phosphopentomutase"/>
    <property type="match status" value="1"/>
</dbReference>
<dbReference type="CDD" id="cd16009">
    <property type="entry name" value="PPM"/>
    <property type="match status" value="1"/>
</dbReference>
<keyword evidence="2" id="KW-0479">Metal-binding</keyword>
<dbReference type="RefSeq" id="WP_078697404.1">
    <property type="nucleotide sequence ID" value="NZ_FUYH01000024.1"/>
</dbReference>
<dbReference type="PIRSF" id="PIRSF001491">
    <property type="entry name" value="Ppentomutase"/>
    <property type="match status" value="1"/>
</dbReference>
<dbReference type="InterPro" id="IPR017850">
    <property type="entry name" value="Alkaline_phosphatase_core_sf"/>
</dbReference>
<reference evidence="7" key="1">
    <citation type="submission" date="2017-02" db="EMBL/GenBank/DDBJ databases">
        <authorList>
            <person name="Varghese N."/>
            <person name="Submissions S."/>
        </authorList>
    </citation>
    <scope>NUCLEOTIDE SEQUENCE [LARGE SCALE GENOMIC DNA]</scope>
    <source>
        <strain evidence="7">USBA 833</strain>
    </source>
</reference>
<dbReference type="PANTHER" id="PTHR21110:SF0">
    <property type="entry name" value="PHOSPHOPENTOMUTASE"/>
    <property type="match status" value="1"/>
</dbReference>
<protein>
    <submittedName>
        <fullName evidence="6">Phosphopentomutase</fullName>
    </submittedName>
</protein>
<keyword evidence="7" id="KW-1185">Reference proteome</keyword>
<evidence type="ECO:0000313" key="6">
    <source>
        <dbReference type="EMBL" id="SKA97139.1"/>
    </source>
</evidence>
<keyword evidence="4" id="KW-0413">Isomerase</keyword>
<evidence type="ECO:0000256" key="4">
    <source>
        <dbReference type="ARBA" id="ARBA00023235"/>
    </source>
</evidence>
<dbReference type="OrthoDB" id="9769930at2"/>
<evidence type="ECO:0000313" key="7">
    <source>
        <dbReference type="Proteomes" id="UP000190105"/>
    </source>
</evidence>
<evidence type="ECO:0000256" key="3">
    <source>
        <dbReference type="ARBA" id="ARBA00023211"/>
    </source>
</evidence>
<dbReference type="Proteomes" id="UP000190105">
    <property type="component" value="Unassembled WGS sequence"/>
</dbReference>
<evidence type="ECO:0000256" key="1">
    <source>
        <dbReference type="ARBA" id="ARBA00010373"/>
    </source>
</evidence>
<dbReference type="GO" id="GO:0005829">
    <property type="term" value="C:cytosol"/>
    <property type="evidence" value="ECO:0007669"/>
    <property type="project" value="TreeGrafter"/>
</dbReference>
<dbReference type="InterPro" id="IPR006124">
    <property type="entry name" value="Metalloenzyme"/>
</dbReference>
<proteinExistence type="inferred from homology"/>
<evidence type="ECO:0000256" key="2">
    <source>
        <dbReference type="ARBA" id="ARBA00022723"/>
    </source>
</evidence>
<dbReference type="InterPro" id="IPR010045">
    <property type="entry name" value="DeoB"/>
</dbReference>
<gene>
    <name evidence="6" type="ORF">SAMN05443428_1243</name>
</gene>
<organism evidence="6 7">
    <name type="scientific">Caloramator quimbayensis</name>
    <dbReference type="NCBI Taxonomy" id="1147123"/>
    <lineage>
        <taxon>Bacteria</taxon>
        <taxon>Bacillati</taxon>
        <taxon>Bacillota</taxon>
        <taxon>Clostridia</taxon>
        <taxon>Eubacteriales</taxon>
        <taxon>Clostridiaceae</taxon>
        <taxon>Caloramator</taxon>
    </lineage>
</organism>
<feature type="domain" description="Metalloenzyme" evidence="5">
    <location>
        <begin position="3"/>
        <end position="388"/>
    </location>
</feature>
<dbReference type="GO" id="GO:0009117">
    <property type="term" value="P:nucleotide metabolic process"/>
    <property type="evidence" value="ECO:0007669"/>
    <property type="project" value="InterPro"/>
</dbReference>
<dbReference type="STRING" id="1147123.SAMN05443428_1243"/>
<evidence type="ECO:0000259" key="5">
    <source>
        <dbReference type="Pfam" id="PF01676"/>
    </source>
</evidence>
<name>A0A1T4Y5U0_9CLOT</name>
<dbReference type="NCBIfam" id="NF009049">
    <property type="entry name" value="PRK12383.1"/>
    <property type="match status" value="1"/>
</dbReference>
<dbReference type="EMBL" id="FUYH01000024">
    <property type="protein sequence ID" value="SKA97139.1"/>
    <property type="molecule type" value="Genomic_DNA"/>
</dbReference>
<dbReference type="InterPro" id="IPR024052">
    <property type="entry name" value="Phosphopentomutase_DeoB_cap_sf"/>
</dbReference>
<dbReference type="GO" id="GO:0008973">
    <property type="term" value="F:phosphopentomutase activity"/>
    <property type="evidence" value="ECO:0007669"/>
    <property type="project" value="InterPro"/>
</dbReference>
<keyword evidence="3" id="KW-0464">Manganese</keyword>
<dbReference type="AlphaFoldDB" id="A0A1T4Y5U0"/>
<dbReference type="Gene3D" id="3.40.720.10">
    <property type="entry name" value="Alkaline Phosphatase, subunit A"/>
    <property type="match status" value="1"/>
</dbReference>
<dbReference type="PANTHER" id="PTHR21110">
    <property type="entry name" value="PHOSPHOPENTOMUTASE"/>
    <property type="match status" value="1"/>
</dbReference>
<dbReference type="GO" id="GO:0043094">
    <property type="term" value="P:metabolic compound salvage"/>
    <property type="evidence" value="ECO:0007669"/>
    <property type="project" value="InterPro"/>
</dbReference>
<sequence>MGRFIVIILDGFGIGYMEDTKIVRPQDFGSNTCGNILKNMPNLRLKNLEKLGLINALDLNIGIMKKNSSAIYGRAALLHKGADTFLGHQEIMGSKPKPPVEEPFSKSIDKIFNVLKKQGYSVEYKGDKIKFLLVNGCVTIADNIEADLGQVYNITTTFDMFSYDDLIRLAKIVRNNVKVSRVIAFGGENISIDEILNAAEEKENKYIGINAPKSGVYKKGYRVHHFGYGINPNVQLPTILGKRGIYVCLIGKVADIVSNEYGESIHCVDTKEVLEITLDKFKNIKSGFICTNIQETDLAGHEGNIQKYADKLLIADEYIGYIMDIMNDNDRLIVMADHGNDPTIGHSHHTREYVPILVYGKNLNPVNIGTRNTLSDVGATIADYFNVSATENGVSFLNSIYSNKKSRYS</sequence>